<dbReference type="GO" id="GO:0000287">
    <property type="term" value="F:magnesium ion binding"/>
    <property type="evidence" value="ECO:0007669"/>
    <property type="project" value="UniProtKB-UniRule"/>
</dbReference>
<dbReference type="FunFam" id="2.40.50.140:FF:000040">
    <property type="entry name" value="Ribonuclease E"/>
    <property type="match status" value="1"/>
</dbReference>
<feature type="binding site" evidence="16">
    <location>
        <position position="406"/>
    </location>
    <ligand>
        <name>Zn(2+)</name>
        <dbReference type="ChEBI" id="CHEBI:29105"/>
        <note>ligand shared between dimeric partners</note>
    </ligand>
</feature>
<feature type="compositionally biased region" description="Basic residues" evidence="17">
    <location>
        <begin position="719"/>
        <end position="740"/>
    </location>
</feature>
<feature type="compositionally biased region" description="Basic and acidic residues" evidence="17">
    <location>
        <begin position="743"/>
        <end position="757"/>
    </location>
</feature>
<evidence type="ECO:0000256" key="15">
    <source>
        <dbReference type="ARBA" id="ARBA00023136"/>
    </source>
</evidence>
<evidence type="ECO:0000256" key="14">
    <source>
        <dbReference type="ARBA" id="ARBA00022884"/>
    </source>
</evidence>
<dbReference type="NCBIfam" id="TIGR00757">
    <property type="entry name" value="RNaseEG"/>
    <property type="match status" value="1"/>
</dbReference>
<comment type="cofactor">
    <cofactor evidence="16">
        <name>Zn(2+)</name>
        <dbReference type="ChEBI" id="CHEBI:29105"/>
    </cofactor>
    <text evidence="16">Binds 2 Zn(2+) ions per homotetramer.</text>
</comment>
<dbReference type="GO" id="GO:0008995">
    <property type="term" value="F:ribonuclease E activity"/>
    <property type="evidence" value="ECO:0007669"/>
    <property type="project" value="UniProtKB-EC"/>
</dbReference>
<evidence type="ECO:0000256" key="3">
    <source>
        <dbReference type="ARBA" id="ARBA00022490"/>
    </source>
</evidence>
<evidence type="ECO:0000256" key="5">
    <source>
        <dbReference type="ARBA" id="ARBA00022552"/>
    </source>
</evidence>
<feature type="compositionally biased region" description="Basic and acidic residues" evidence="17">
    <location>
        <begin position="955"/>
        <end position="974"/>
    </location>
</feature>
<keyword evidence="9 16" id="KW-0699">rRNA-binding</keyword>
<dbReference type="GO" id="GO:0006364">
    <property type="term" value="P:rRNA processing"/>
    <property type="evidence" value="ECO:0007669"/>
    <property type="project" value="UniProtKB-UniRule"/>
</dbReference>
<sequence length="1014" mass="114039">MKRILINATQQEEIRVAMVDGQFMYDLDIEQTNKTQKKANIYKGIITRVEPSLNAAFINYGAERHGFLPFKEISREYWRKDAKTEGRPLIKDVIKEGQEVLIQIEKEERGNKGASLTTFISLAGRFLVLMPNNPRAGGVSRRIEGEDRHRIKKQLSELDIEEGGAIVRTAGLGREVEELSWDLEYLKMLWSAIGFAYKQHQAPTLLYQESNLIIRTLRDYFRHDIGEIMLDNEAIYNQAREFVKAVMPNNLNKLKLYTDKSVPLFSRYQVEHQIESAFDREVTLPSGGAIVIDHTEALISIDINSARATKGSDIEETAYNTNLEAAAEIARQLRLRDIGGLIVIDFIDMMPNRNQRGVEKKLRELLKLDRARVQIGRISRFGLLEMSRQRLRPSLGEASQIVCPRCSGQGTFRGVESLALSILRLIEEEAMKDKTHQVSVQVPVEVASFLLNEKRPAISKLETRHSIQVVILPNPHLTTPHFEINRFRSQDKEALSKTSYQQIDKIEQDIEVEQSQQAKNPNISQAEVPAIKQVIPQQPAPLQPTEPVKKTSEKATGGFFSRVFGSLFGGDSKAEEVPTSTKDAPKKKAPIQKQPSAQKQPSNQRKTQQSHKTTSTGHQRRRPAQSQTNNRNKQNPQNNNNQNQDQQKRNNNPQANKNTANKRPQQNKAQQKKTQHQKNTPKPQIEDTKQVKEAAKDHQTSAQTDNNNSQNTQENKQQKNSRTRGNRRGQNNRRNNRNQNRRPNPEKQKLVETHEQQLDQTPVEITIPTPKIASSSQKPAKPKKQPAQTTTSDVSTDKATATATNTPVETTTSEKPSQKQQPRRKKPQAKTPAKEPTRKNVVKEKSDTGNAENKQPINNPTPKKKKPQTKTPVTSVKKEAKPDTNETQPKHEPIEKTPIKPIPQKTKVASKTDTPVENVKPPVSKKSATPANESVDQKTETSTKKAPKVSPPKPDVTKEGAKVTDKKGIIEEKVQAIPKKPKPDTKTSPKESAMGGETAKPIATPVAESKANES</sequence>
<dbReference type="Gene3D" id="3.40.1260.20">
    <property type="entry name" value="Ribonuclease E, catalytic domain"/>
    <property type="match status" value="1"/>
</dbReference>
<feature type="compositionally biased region" description="Basic and acidic residues" evidence="17">
    <location>
        <begin position="684"/>
        <end position="699"/>
    </location>
</feature>
<evidence type="ECO:0000256" key="16">
    <source>
        <dbReference type="HAMAP-Rule" id="MF_00970"/>
    </source>
</evidence>
<dbReference type="PANTHER" id="PTHR30001">
    <property type="entry name" value="RIBONUCLEASE"/>
    <property type="match status" value="1"/>
</dbReference>
<feature type="compositionally biased region" description="Polar residues" evidence="17">
    <location>
        <begin position="700"/>
        <end position="718"/>
    </location>
</feature>
<dbReference type="InterPro" id="IPR003029">
    <property type="entry name" value="S1_domain"/>
</dbReference>
<feature type="compositionally biased region" description="Low complexity" evidence="17">
    <location>
        <begin position="773"/>
        <end position="792"/>
    </location>
</feature>
<dbReference type="PROSITE" id="PS50126">
    <property type="entry name" value="S1"/>
    <property type="match status" value="1"/>
</dbReference>
<comment type="similarity">
    <text evidence="16">Belongs to the RNase E/G family. RNase E subfamily.</text>
</comment>
<dbReference type="Gene3D" id="2.40.50.140">
    <property type="entry name" value="Nucleic acid-binding proteins"/>
    <property type="match status" value="1"/>
</dbReference>
<dbReference type="InterPro" id="IPR004659">
    <property type="entry name" value="RNase_E/G"/>
</dbReference>
<keyword evidence="6 16" id="KW-0819">tRNA processing</keyword>
<dbReference type="AlphaFoldDB" id="A0A6S6SCN0"/>
<accession>A0A6S6SCN0</accession>
<feature type="compositionally biased region" description="Low complexity" evidence="17">
    <location>
        <begin position="629"/>
        <end position="662"/>
    </location>
</feature>
<evidence type="ECO:0000256" key="4">
    <source>
        <dbReference type="ARBA" id="ARBA00022519"/>
    </source>
</evidence>
<dbReference type="Pfam" id="PF10150">
    <property type="entry name" value="RNase_E_G"/>
    <property type="match status" value="1"/>
</dbReference>
<dbReference type="GO" id="GO:0005737">
    <property type="term" value="C:cytoplasm"/>
    <property type="evidence" value="ECO:0007669"/>
    <property type="project" value="UniProtKB-SubCell"/>
</dbReference>
<feature type="binding site" evidence="16">
    <location>
        <position position="302"/>
    </location>
    <ligand>
        <name>Mg(2+)</name>
        <dbReference type="ChEBI" id="CHEBI:18420"/>
        <note>catalytic</note>
    </ligand>
</feature>
<keyword evidence="10 16" id="KW-0255">Endonuclease</keyword>
<evidence type="ECO:0000259" key="18">
    <source>
        <dbReference type="PROSITE" id="PS50126"/>
    </source>
</evidence>
<feature type="compositionally biased region" description="Polar residues" evidence="17">
    <location>
        <begin position="602"/>
        <end position="617"/>
    </location>
</feature>
<evidence type="ECO:0000256" key="9">
    <source>
        <dbReference type="ARBA" id="ARBA00022730"/>
    </source>
</evidence>
<comment type="function">
    <text evidence="16">Endoribonuclease that plays a central role in RNA processing and decay. Required for the maturation of 5S and 16S rRNAs and the majority of tRNAs. Also involved in the degradation of most mRNAs.</text>
</comment>
<dbReference type="HAMAP" id="MF_00970">
    <property type="entry name" value="RNase_E"/>
    <property type="match status" value="1"/>
</dbReference>
<feature type="domain" description="S1 motif" evidence="18">
    <location>
        <begin position="39"/>
        <end position="119"/>
    </location>
</feature>
<dbReference type="EMBL" id="CACVAY010000013">
    <property type="protein sequence ID" value="CAA6802794.1"/>
    <property type="molecule type" value="Genomic_DNA"/>
</dbReference>
<feature type="binding site" evidence="16">
    <location>
        <position position="403"/>
    </location>
    <ligand>
        <name>Zn(2+)</name>
        <dbReference type="ChEBI" id="CHEBI:29105"/>
        <note>ligand shared between dimeric partners</note>
    </ligand>
</feature>
<evidence type="ECO:0000256" key="1">
    <source>
        <dbReference type="ARBA" id="ARBA00005663"/>
    </source>
</evidence>
<dbReference type="Pfam" id="PF00575">
    <property type="entry name" value="S1"/>
    <property type="match status" value="1"/>
</dbReference>
<comment type="subcellular location">
    <subcellularLocation>
        <location evidence="16">Cytoplasm</location>
    </subcellularLocation>
    <subcellularLocation>
        <location evidence="16">Cell inner membrane</location>
        <topology evidence="16">Peripheral membrane protein</topology>
        <orientation evidence="16">Cytoplasmic side</orientation>
    </subcellularLocation>
</comment>
<evidence type="ECO:0000256" key="13">
    <source>
        <dbReference type="ARBA" id="ARBA00022842"/>
    </source>
</evidence>
<dbReference type="PANTHER" id="PTHR30001:SF1">
    <property type="entry name" value="RIBONUCLEASE E_G-LIKE PROTEIN, CHLOROPLASTIC"/>
    <property type="match status" value="1"/>
</dbReference>
<dbReference type="SMART" id="SM00316">
    <property type="entry name" value="S1"/>
    <property type="match status" value="1"/>
</dbReference>
<protein>
    <recommendedName>
        <fullName evidence="16">Ribonuclease E</fullName>
        <shortName evidence="16">RNase E</shortName>
        <ecNumber evidence="16">3.1.26.12</ecNumber>
    </recommendedName>
</protein>
<feature type="compositionally biased region" description="Basic and acidic residues" evidence="17">
    <location>
        <begin position="832"/>
        <end position="847"/>
    </location>
</feature>
<feature type="region of interest" description="Required for zinc-mediated homotetramerization and catalytic activity" evidence="16">
    <location>
        <begin position="403"/>
        <end position="406"/>
    </location>
</feature>
<dbReference type="InterPro" id="IPR028878">
    <property type="entry name" value="RNase_E"/>
</dbReference>
<evidence type="ECO:0000256" key="2">
    <source>
        <dbReference type="ARBA" id="ARBA00022475"/>
    </source>
</evidence>
<dbReference type="CDD" id="cd04453">
    <property type="entry name" value="S1_RNase_E"/>
    <property type="match status" value="1"/>
</dbReference>
<feature type="compositionally biased region" description="Low complexity" evidence="17">
    <location>
        <begin position="591"/>
        <end position="601"/>
    </location>
</feature>
<evidence type="ECO:0000313" key="19">
    <source>
        <dbReference type="EMBL" id="CAA6802794.1"/>
    </source>
</evidence>
<comment type="subunit">
    <text evidence="16">Component of the RNA degradosome, which is a multiprotein complex involved in RNA processing and mRNA degradation. Within the RNA degradosome, RNase E assembles into a homotetramer formed by a dimer of dimers.</text>
</comment>
<name>A0A6S6SCN0_9GAMM</name>
<evidence type="ECO:0000256" key="8">
    <source>
        <dbReference type="ARBA" id="ARBA00022723"/>
    </source>
</evidence>
<feature type="compositionally biased region" description="Low complexity" evidence="17">
    <location>
        <begin position="799"/>
        <end position="811"/>
    </location>
</feature>
<feature type="compositionally biased region" description="Basic and acidic residues" evidence="17">
    <location>
        <begin position="876"/>
        <end position="898"/>
    </location>
</feature>
<dbReference type="GO" id="GO:0006402">
    <property type="term" value="P:mRNA catabolic process"/>
    <property type="evidence" value="ECO:0007669"/>
    <property type="project" value="UniProtKB-UniRule"/>
</dbReference>
<proteinExistence type="inferred from homology"/>
<dbReference type="GO" id="GO:0009898">
    <property type="term" value="C:cytoplasmic side of plasma membrane"/>
    <property type="evidence" value="ECO:0007669"/>
    <property type="project" value="UniProtKB-UniRule"/>
</dbReference>
<keyword evidence="2 16" id="KW-1003">Cell membrane</keyword>
<keyword evidence="4 16" id="KW-0997">Cell inner membrane</keyword>
<keyword evidence="13 16" id="KW-0460">Magnesium</keyword>
<dbReference type="GO" id="GO:0019843">
    <property type="term" value="F:rRNA binding"/>
    <property type="evidence" value="ECO:0007669"/>
    <property type="project" value="UniProtKB-KW"/>
</dbReference>
<comment type="catalytic activity">
    <reaction evidence="16">
        <text>Endonucleolytic cleavage of single-stranded RNA in A- and U-rich regions.</text>
        <dbReference type="EC" id="3.1.26.12"/>
    </reaction>
</comment>
<dbReference type="InterPro" id="IPR019307">
    <property type="entry name" value="RNA-bd_AU-1/RNase_E/G"/>
</dbReference>
<keyword evidence="3 16" id="KW-0963">Cytoplasm</keyword>
<organism evidence="19">
    <name type="scientific">uncultured Thiotrichaceae bacterium</name>
    <dbReference type="NCBI Taxonomy" id="298394"/>
    <lineage>
        <taxon>Bacteria</taxon>
        <taxon>Pseudomonadati</taxon>
        <taxon>Pseudomonadota</taxon>
        <taxon>Gammaproteobacteria</taxon>
        <taxon>Thiotrichales</taxon>
        <taxon>Thiotrichaceae</taxon>
        <taxon>environmental samples</taxon>
    </lineage>
</organism>
<keyword evidence="8 16" id="KW-0479">Metal-binding</keyword>
<keyword evidence="12 16" id="KW-0862">Zinc</keyword>
<reference evidence="19" key="1">
    <citation type="submission" date="2020-01" db="EMBL/GenBank/DDBJ databases">
        <authorList>
            <person name="Meier V. D."/>
            <person name="Meier V D."/>
        </authorList>
    </citation>
    <scope>NUCLEOTIDE SEQUENCE</scope>
    <source>
        <strain evidence="19">HLG_WM_MAG_07</strain>
    </source>
</reference>
<evidence type="ECO:0000256" key="6">
    <source>
        <dbReference type="ARBA" id="ARBA00022694"/>
    </source>
</evidence>
<feature type="region of interest" description="Disordered" evidence="17">
    <location>
        <begin position="568"/>
        <end position="1014"/>
    </location>
</feature>
<evidence type="ECO:0000256" key="17">
    <source>
        <dbReference type="SAM" id="MobiDB-lite"/>
    </source>
</evidence>
<gene>
    <name evidence="16" type="primary">rne</name>
    <name evidence="19" type="ORF">HELGO_WM10950</name>
</gene>
<keyword evidence="15 16" id="KW-0472">Membrane</keyword>
<dbReference type="GO" id="GO:0008033">
    <property type="term" value="P:tRNA processing"/>
    <property type="evidence" value="ECO:0007669"/>
    <property type="project" value="UniProtKB-UniRule"/>
</dbReference>
<evidence type="ECO:0000256" key="11">
    <source>
        <dbReference type="ARBA" id="ARBA00022801"/>
    </source>
</evidence>
<comment type="cofactor">
    <cofactor evidence="16">
        <name>Mg(2+)</name>
        <dbReference type="ChEBI" id="CHEBI:18420"/>
    </cofactor>
    <text evidence="16">Binds 1 Mg(2+) ion per subunit.</text>
</comment>
<dbReference type="EC" id="3.1.26.12" evidence="16"/>
<comment type="similarity">
    <text evidence="1">Belongs to the RNase E/G family. RNase G subfamily.</text>
</comment>
<dbReference type="SUPFAM" id="SSF50249">
    <property type="entry name" value="Nucleic acid-binding proteins"/>
    <property type="match status" value="1"/>
</dbReference>
<keyword evidence="14 16" id="KW-0694">RNA-binding</keyword>
<keyword evidence="16" id="KW-0820">tRNA-binding</keyword>
<keyword evidence="7 16" id="KW-0540">Nuclease</keyword>
<dbReference type="GO" id="GO:0008270">
    <property type="term" value="F:zinc ion binding"/>
    <property type="evidence" value="ECO:0007669"/>
    <property type="project" value="UniProtKB-UniRule"/>
</dbReference>
<keyword evidence="11 16" id="KW-0378">Hydrolase</keyword>
<keyword evidence="5 16" id="KW-0698">rRNA processing</keyword>
<dbReference type="Pfam" id="PF20833">
    <property type="entry name" value="RNase_E_G_Thio"/>
    <property type="match status" value="1"/>
</dbReference>
<dbReference type="InterPro" id="IPR048583">
    <property type="entry name" value="RNase_E_G_thioredoxin-like"/>
</dbReference>
<evidence type="ECO:0000256" key="10">
    <source>
        <dbReference type="ARBA" id="ARBA00022759"/>
    </source>
</evidence>
<evidence type="ECO:0000256" key="12">
    <source>
        <dbReference type="ARBA" id="ARBA00022833"/>
    </source>
</evidence>
<feature type="binding site" evidence="16">
    <location>
        <position position="345"/>
    </location>
    <ligand>
        <name>Mg(2+)</name>
        <dbReference type="ChEBI" id="CHEBI:18420"/>
        <note>catalytic</note>
    </ligand>
</feature>
<dbReference type="GO" id="GO:0000049">
    <property type="term" value="F:tRNA binding"/>
    <property type="evidence" value="ECO:0007669"/>
    <property type="project" value="UniProtKB-KW"/>
</dbReference>
<evidence type="ECO:0000256" key="7">
    <source>
        <dbReference type="ARBA" id="ARBA00022722"/>
    </source>
</evidence>
<dbReference type="InterPro" id="IPR012340">
    <property type="entry name" value="NA-bd_OB-fold"/>
</dbReference>